<evidence type="ECO:0000256" key="4">
    <source>
        <dbReference type="ARBA" id="ARBA00022989"/>
    </source>
</evidence>
<organism evidence="7 8">
    <name type="scientific">Tigriopus californicus</name>
    <name type="common">Marine copepod</name>
    <dbReference type="NCBI Taxonomy" id="6832"/>
    <lineage>
        <taxon>Eukaryota</taxon>
        <taxon>Metazoa</taxon>
        <taxon>Ecdysozoa</taxon>
        <taxon>Arthropoda</taxon>
        <taxon>Crustacea</taxon>
        <taxon>Multicrustacea</taxon>
        <taxon>Hexanauplia</taxon>
        <taxon>Copepoda</taxon>
        <taxon>Harpacticoida</taxon>
        <taxon>Harpacticidae</taxon>
        <taxon>Tigriopus</taxon>
    </lineage>
</organism>
<evidence type="ECO:0000256" key="1">
    <source>
        <dbReference type="ARBA" id="ARBA00004370"/>
    </source>
</evidence>
<dbReference type="AlphaFoldDB" id="A0A553N667"/>
<comment type="similarity">
    <text evidence="2">Belongs to the TMEM9 family.</text>
</comment>
<reference evidence="7 8" key="1">
    <citation type="journal article" date="2018" name="Nat. Ecol. Evol.">
        <title>Genomic signatures of mitonuclear coevolution across populations of Tigriopus californicus.</title>
        <authorList>
            <person name="Barreto F.S."/>
            <person name="Watson E.T."/>
            <person name="Lima T.G."/>
            <person name="Willett C.S."/>
            <person name="Edmands S."/>
            <person name="Li W."/>
            <person name="Burton R.S."/>
        </authorList>
    </citation>
    <scope>NUCLEOTIDE SEQUENCE [LARGE SCALE GENOMIC DNA]</scope>
    <source>
        <strain evidence="7 8">San Diego</strain>
    </source>
</reference>
<dbReference type="GO" id="GO:0005765">
    <property type="term" value="C:lysosomal membrane"/>
    <property type="evidence" value="ECO:0007669"/>
    <property type="project" value="InterPro"/>
</dbReference>
<evidence type="ECO:0000256" key="2">
    <source>
        <dbReference type="ARBA" id="ARBA00007264"/>
    </source>
</evidence>
<dbReference type="PANTHER" id="PTHR13064">
    <property type="entry name" value="TRANSMEMBRANE PROTEIN 9 FAMILY MEMBER"/>
    <property type="match status" value="1"/>
</dbReference>
<dbReference type="InterPro" id="IPR008853">
    <property type="entry name" value="TMEM9/TMEM9B"/>
</dbReference>
<evidence type="ECO:0000313" key="8">
    <source>
        <dbReference type="Proteomes" id="UP000318571"/>
    </source>
</evidence>
<evidence type="ECO:0000313" key="7">
    <source>
        <dbReference type="EMBL" id="TRY60924.1"/>
    </source>
</evidence>
<keyword evidence="8" id="KW-1185">Reference proteome</keyword>
<dbReference type="Proteomes" id="UP000318571">
    <property type="component" value="Chromosome 8"/>
</dbReference>
<sequence>MFVVGKMSAIAHVRICGRFFSFVETSASIGGITNLESICSHKVRRFVYINSSVEPYQCDCEHLVLSLLSFTQLEADAICPRCQCNFEIRNLGMIKLVAILVIWIVMILLIYMASLTEDEDIDMGEHLAHGTPKCSYRSPVINRMGNQQSWWKNKSRNRGGTSTIATR</sequence>
<keyword evidence="4 6" id="KW-1133">Transmembrane helix</keyword>
<evidence type="ECO:0000256" key="3">
    <source>
        <dbReference type="ARBA" id="ARBA00022692"/>
    </source>
</evidence>
<accession>A0A553N667</accession>
<dbReference type="Pfam" id="PF05434">
    <property type="entry name" value="Tmemb_9"/>
    <property type="match status" value="1"/>
</dbReference>
<keyword evidence="3 6" id="KW-0812">Transmembrane</keyword>
<protein>
    <submittedName>
        <fullName evidence="7">Uncharacterized protein</fullName>
    </submittedName>
</protein>
<comment type="subcellular location">
    <subcellularLocation>
        <location evidence="1">Membrane</location>
    </subcellularLocation>
</comment>
<evidence type="ECO:0000256" key="6">
    <source>
        <dbReference type="SAM" id="Phobius"/>
    </source>
</evidence>
<feature type="transmembrane region" description="Helical" evidence="6">
    <location>
        <begin position="96"/>
        <end position="114"/>
    </location>
</feature>
<feature type="non-terminal residue" evidence="7">
    <location>
        <position position="167"/>
    </location>
</feature>
<evidence type="ECO:0000256" key="5">
    <source>
        <dbReference type="ARBA" id="ARBA00023136"/>
    </source>
</evidence>
<comment type="caution">
    <text evidence="7">The sequence shown here is derived from an EMBL/GenBank/DDBJ whole genome shotgun (WGS) entry which is preliminary data.</text>
</comment>
<gene>
    <name evidence="7" type="ORF">TCAL_13976</name>
</gene>
<keyword evidence="5 6" id="KW-0472">Membrane</keyword>
<proteinExistence type="inferred from homology"/>
<name>A0A553N667_TIGCA</name>
<dbReference type="EMBL" id="VCGU01000459">
    <property type="protein sequence ID" value="TRY60924.1"/>
    <property type="molecule type" value="Genomic_DNA"/>
</dbReference>
<dbReference type="PANTHER" id="PTHR13064:SF6">
    <property type="entry name" value="TRANSMEMBRANE PROTEIN 9"/>
    <property type="match status" value="1"/>
</dbReference>